<proteinExistence type="predicted"/>
<dbReference type="SUPFAM" id="SSF55729">
    <property type="entry name" value="Acyl-CoA N-acyltransferases (Nat)"/>
    <property type="match status" value="1"/>
</dbReference>
<dbReference type="GO" id="GO:0016747">
    <property type="term" value="F:acyltransferase activity, transferring groups other than amino-acyl groups"/>
    <property type="evidence" value="ECO:0007669"/>
    <property type="project" value="InterPro"/>
</dbReference>
<dbReference type="PROSITE" id="PS51186">
    <property type="entry name" value="GNAT"/>
    <property type="match status" value="1"/>
</dbReference>
<dbReference type="InterPro" id="IPR000182">
    <property type="entry name" value="GNAT_dom"/>
</dbReference>
<dbReference type="Gene3D" id="3.40.630.30">
    <property type="match status" value="1"/>
</dbReference>
<keyword evidence="3" id="KW-1185">Reference proteome</keyword>
<gene>
    <name evidence="2" type="ORF">NKR23_g99</name>
</gene>
<evidence type="ECO:0000313" key="3">
    <source>
        <dbReference type="Proteomes" id="UP001174694"/>
    </source>
</evidence>
<feature type="domain" description="N-acetyltransferase" evidence="1">
    <location>
        <begin position="20"/>
        <end position="183"/>
    </location>
</feature>
<dbReference type="AlphaFoldDB" id="A0AA38SFV6"/>
<dbReference type="Pfam" id="PF00583">
    <property type="entry name" value="Acetyltransf_1"/>
    <property type="match status" value="1"/>
</dbReference>
<protein>
    <recommendedName>
        <fullName evidence="1">N-acetyltransferase domain-containing protein</fullName>
    </recommendedName>
</protein>
<sequence>MQWSVKLIPPDEEGVAFYLEHYRPFRLKALELDPSAFGSTWARESAFTEDAWRARVLNPAARPFVAVQEGSNTVLSSVTLIGPSAVPLEIPGVLPDSAECWAVNGVWTLPGARRRGIGRETAQAAMRYAAGQAAAKGKDCLLTTVVYADNTGAGVYYEKLGFVAYREGLDGGRPTCELALLIPREGERVAF</sequence>
<reference evidence="2" key="1">
    <citation type="submission" date="2022-07" db="EMBL/GenBank/DDBJ databases">
        <title>Fungi with potential for degradation of polypropylene.</title>
        <authorList>
            <person name="Gostincar C."/>
        </authorList>
    </citation>
    <scope>NUCLEOTIDE SEQUENCE</scope>
    <source>
        <strain evidence="2">EXF-13308</strain>
    </source>
</reference>
<comment type="caution">
    <text evidence="2">The sequence shown here is derived from an EMBL/GenBank/DDBJ whole genome shotgun (WGS) entry which is preliminary data.</text>
</comment>
<accession>A0AA38SFV6</accession>
<organism evidence="2 3">
    <name type="scientific">Pleurostoma richardsiae</name>
    <dbReference type="NCBI Taxonomy" id="41990"/>
    <lineage>
        <taxon>Eukaryota</taxon>
        <taxon>Fungi</taxon>
        <taxon>Dikarya</taxon>
        <taxon>Ascomycota</taxon>
        <taxon>Pezizomycotina</taxon>
        <taxon>Sordariomycetes</taxon>
        <taxon>Sordariomycetidae</taxon>
        <taxon>Calosphaeriales</taxon>
        <taxon>Pleurostomataceae</taxon>
        <taxon>Pleurostoma</taxon>
    </lineage>
</organism>
<evidence type="ECO:0000259" key="1">
    <source>
        <dbReference type="PROSITE" id="PS51186"/>
    </source>
</evidence>
<dbReference type="EMBL" id="JANBVO010000001">
    <property type="protein sequence ID" value="KAJ9157767.1"/>
    <property type="molecule type" value="Genomic_DNA"/>
</dbReference>
<name>A0AA38SFV6_9PEZI</name>
<dbReference type="InterPro" id="IPR016181">
    <property type="entry name" value="Acyl_CoA_acyltransferase"/>
</dbReference>
<evidence type="ECO:0000313" key="2">
    <source>
        <dbReference type="EMBL" id="KAJ9157767.1"/>
    </source>
</evidence>
<dbReference type="Proteomes" id="UP001174694">
    <property type="component" value="Unassembled WGS sequence"/>
</dbReference>